<organism evidence="1 2">
    <name type="scientific">Pluteus cervinus</name>
    <dbReference type="NCBI Taxonomy" id="181527"/>
    <lineage>
        <taxon>Eukaryota</taxon>
        <taxon>Fungi</taxon>
        <taxon>Dikarya</taxon>
        <taxon>Basidiomycota</taxon>
        <taxon>Agaricomycotina</taxon>
        <taxon>Agaricomycetes</taxon>
        <taxon>Agaricomycetidae</taxon>
        <taxon>Agaricales</taxon>
        <taxon>Pluteineae</taxon>
        <taxon>Pluteaceae</taxon>
        <taxon>Pluteus</taxon>
    </lineage>
</organism>
<feature type="non-terminal residue" evidence="1">
    <location>
        <position position="214"/>
    </location>
</feature>
<evidence type="ECO:0000313" key="2">
    <source>
        <dbReference type="Proteomes" id="UP000308600"/>
    </source>
</evidence>
<evidence type="ECO:0000313" key="1">
    <source>
        <dbReference type="EMBL" id="TFK57840.1"/>
    </source>
</evidence>
<dbReference type="EMBL" id="ML209985">
    <property type="protein sequence ID" value="TFK57840.1"/>
    <property type="molecule type" value="Genomic_DNA"/>
</dbReference>
<accession>A0ACD2ZWN3</accession>
<sequence>MFLLTLLMSCPQALLQALWWHRDTTSLSSSLSTVDILVDNLQGLHPGWTSAPGSWISSRSSTQTTRQQRERVVHQQKTKLSTKRKQRVNNASWVDCLDSRGLFEFLSGRLTVAFSKDPPAIKPAFDVQITHQPKLGKATHTYIAMGTNHHMPPPGVPLDLLDTPQTCPPTPATDIKSSPPKTCPQGASSFMEAFAPHIDNIQSGILSLEADSSI</sequence>
<reference evidence="1 2" key="1">
    <citation type="journal article" date="2019" name="Nat. Ecol. Evol.">
        <title>Megaphylogeny resolves global patterns of mushroom evolution.</title>
        <authorList>
            <person name="Varga T."/>
            <person name="Krizsan K."/>
            <person name="Foldi C."/>
            <person name="Dima B."/>
            <person name="Sanchez-Garcia M."/>
            <person name="Sanchez-Ramirez S."/>
            <person name="Szollosi G.J."/>
            <person name="Szarkandi J.G."/>
            <person name="Papp V."/>
            <person name="Albert L."/>
            <person name="Andreopoulos W."/>
            <person name="Angelini C."/>
            <person name="Antonin V."/>
            <person name="Barry K.W."/>
            <person name="Bougher N.L."/>
            <person name="Buchanan P."/>
            <person name="Buyck B."/>
            <person name="Bense V."/>
            <person name="Catcheside P."/>
            <person name="Chovatia M."/>
            <person name="Cooper J."/>
            <person name="Damon W."/>
            <person name="Desjardin D."/>
            <person name="Finy P."/>
            <person name="Geml J."/>
            <person name="Haridas S."/>
            <person name="Hughes K."/>
            <person name="Justo A."/>
            <person name="Karasinski D."/>
            <person name="Kautmanova I."/>
            <person name="Kiss B."/>
            <person name="Kocsube S."/>
            <person name="Kotiranta H."/>
            <person name="LaButti K.M."/>
            <person name="Lechner B.E."/>
            <person name="Liimatainen K."/>
            <person name="Lipzen A."/>
            <person name="Lukacs Z."/>
            <person name="Mihaltcheva S."/>
            <person name="Morgado L.N."/>
            <person name="Niskanen T."/>
            <person name="Noordeloos M.E."/>
            <person name="Ohm R.A."/>
            <person name="Ortiz-Santana B."/>
            <person name="Ovrebo C."/>
            <person name="Racz N."/>
            <person name="Riley R."/>
            <person name="Savchenko A."/>
            <person name="Shiryaev A."/>
            <person name="Soop K."/>
            <person name="Spirin V."/>
            <person name="Szebenyi C."/>
            <person name="Tomsovsky M."/>
            <person name="Tulloss R.E."/>
            <person name="Uehling J."/>
            <person name="Grigoriev I.V."/>
            <person name="Vagvolgyi C."/>
            <person name="Papp T."/>
            <person name="Martin F.M."/>
            <person name="Miettinen O."/>
            <person name="Hibbett D.S."/>
            <person name="Nagy L.G."/>
        </authorList>
    </citation>
    <scope>NUCLEOTIDE SEQUENCE [LARGE SCALE GENOMIC DNA]</scope>
    <source>
        <strain evidence="1 2">NL-1719</strain>
    </source>
</reference>
<dbReference type="Proteomes" id="UP000308600">
    <property type="component" value="Unassembled WGS sequence"/>
</dbReference>
<proteinExistence type="predicted"/>
<gene>
    <name evidence="1" type="ORF">BDN72DRAFT_866442</name>
</gene>
<name>A0ACD2ZWN3_9AGAR</name>
<protein>
    <submittedName>
        <fullName evidence="1">Uncharacterized protein</fullName>
    </submittedName>
</protein>
<keyword evidence="2" id="KW-1185">Reference proteome</keyword>